<dbReference type="InterPro" id="IPR000757">
    <property type="entry name" value="Beta-glucanase-like"/>
</dbReference>
<gene>
    <name evidence="4" type="ORF">BKA67DRAFT_640819</name>
</gene>
<keyword evidence="1" id="KW-1133">Transmembrane helix</keyword>
<protein>
    <submittedName>
        <fullName evidence="4">Uncharacterized protein</fullName>
    </submittedName>
</protein>
<dbReference type="PROSITE" id="PS51762">
    <property type="entry name" value="GH16_2"/>
    <property type="match status" value="1"/>
</dbReference>
<dbReference type="Gene3D" id="2.60.120.200">
    <property type="match status" value="1"/>
</dbReference>
<dbReference type="GO" id="GO:0009251">
    <property type="term" value="P:glucan catabolic process"/>
    <property type="evidence" value="ECO:0007669"/>
    <property type="project" value="TreeGrafter"/>
</dbReference>
<evidence type="ECO:0000313" key="4">
    <source>
        <dbReference type="EMBL" id="KAH6659591.1"/>
    </source>
</evidence>
<dbReference type="Proteomes" id="UP000758603">
    <property type="component" value="Unassembled WGS sequence"/>
</dbReference>
<feature type="domain" description="WSC" evidence="2">
    <location>
        <begin position="362"/>
        <end position="455"/>
    </location>
</feature>
<dbReference type="PANTHER" id="PTHR10963">
    <property type="entry name" value="GLYCOSYL HYDROLASE-RELATED"/>
    <property type="match status" value="1"/>
</dbReference>
<dbReference type="InterPro" id="IPR013320">
    <property type="entry name" value="ConA-like_dom_sf"/>
</dbReference>
<dbReference type="InterPro" id="IPR050546">
    <property type="entry name" value="Glycosyl_Hydrlase_16"/>
</dbReference>
<dbReference type="PROSITE" id="PS51212">
    <property type="entry name" value="WSC"/>
    <property type="match status" value="1"/>
</dbReference>
<dbReference type="Pfam" id="PF01822">
    <property type="entry name" value="WSC"/>
    <property type="match status" value="1"/>
</dbReference>
<evidence type="ECO:0000259" key="3">
    <source>
        <dbReference type="PROSITE" id="PS51762"/>
    </source>
</evidence>
<organism evidence="4 5">
    <name type="scientific">Truncatella angustata</name>
    <dbReference type="NCBI Taxonomy" id="152316"/>
    <lineage>
        <taxon>Eukaryota</taxon>
        <taxon>Fungi</taxon>
        <taxon>Dikarya</taxon>
        <taxon>Ascomycota</taxon>
        <taxon>Pezizomycotina</taxon>
        <taxon>Sordariomycetes</taxon>
        <taxon>Xylariomycetidae</taxon>
        <taxon>Amphisphaeriales</taxon>
        <taxon>Sporocadaceae</taxon>
        <taxon>Truncatella</taxon>
    </lineage>
</organism>
<keyword evidence="5" id="KW-1185">Reference proteome</keyword>
<proteinExistence type="predicted"/>
<evidence type="ECO:0000256" key="1">
    <source>
        <dbReference type="SAM" id="Phobius"/>
    </source>
</evidence>
<keyword evidence="1" id="KW-0812">Transmembrane</keyword>
<dbReference type="OrthoDB" id="192832at2759"/>
<feature type="domain" description="GH16" evidence="3">
    <location>
        <begin position="8"/>
        <end position="274"/>
    </location>
</feature>
<evidence type="ECO:0000313" key="5">
    <source>
        <dbReference type="Proteomes" id="UP000758603"/>
    </source>
</evidence>
<dbReference type="RefSeq" id="XP_045963722.1">
    <property type="nucleotide sequence ID" value="XM_046105765.1"/>
</dbReference>
<keyword evidence="1" id="KW-0472">Membrane</keyword>
<dbReference type="Pfam" id="PF26113">
    <property type="entry name" value="GH16_XgeA"/>
    <property type="match status" value="1"/>
</dbReference>
<feature type="transmembrane region" description="Helical" evidence="1">
    <location>
        <begin position="668"/>
        <end position="688"/>
    </location>
</feature>
<evidence type="ECO:0000259" key="2">
    <source>
        <dbReference type="PROSITE" id="PS51212"/>
    </source>
</evidence>
<accession>A0A9P8UW21</accession>
<dbReference type="PANTHER" id="PTHR10963:SF24">
    <property type="entry name" value="GLYCOSIDASE C21B10.07-RELATED"/>
    <property type="match status" value="1"/>
</dbReference>
<dbReference type="AlphaFoldDB" id="A0A9P8UW21"/>
<dbReference type="EMBL" id="JAGPXC010000001">
    <property type="protein sequence ID" value="KAH6659591.1"/>
    <property type="molecule type" value="Genomic_DNA"/>
</dbReference>
<dbReference type="SUPFAM" id="SSF49899">
    <property type="entry name" value="Concanavalin A-like lectins/glucanases"/>
    <property type="match status" value="1"/>
</dbReference>
<sequence length="689" mass="72182">MANYSLIHHWAGQGLLDAFTFLDSPDPSKASLSSYQDYESAVSQKLVTVDVNNKVKLGVDSTNIYDPNTDVGRPSVRLTSNEVFNYGLFIADFERMPASACGSWPAFWALNNQYGNVWPTGGEIDIIEGQNDAETNLFAAHTSTGCSVAGSGYNGILTRSDCNDDYYNRGCTYSASDKGSYGDTFNAAGGGVYAMEWTEERIKIWHFRRSEIPDDISFAPLQTPDPSTWGAPQALFGGPSESSCETDKYFFNLSLAININFCGDYAGNLWNQSDCALTRGSSCTAFVASNPQAFVNSFWLINSIDIYMVPDNTTTATNSTVPPFPANSTTTPFTRVTISTADPTAVPTGANGGFIDDEAIGGYSLLGCFGSAGGYQNFQRYADLPDMDNDVCVESCKSARKKYAGTAVTTCYCADSLGDAAATNNNRCNIPCPGCDLETCGGFVNGSAPGQISTGGFNSTNPDNTTSILPRQRVNSRDAPADILLTVYGNLTDDIPPPPPGIEGDNGTGSRTVTAGANVTLTTAVTVSYTTICATNPAELVILEYCTTITIENCPITKATTAPAPGVPSTSLGNAMAVPTTAVPMKTCVETCSACGPKGESTVTLTIPLAIATGGDDIVVTAISVVTVLPLNGSYAAAGDGSVAGTSAAVSAIESPSQLLVIAGADSVFSIVTWGVMLWLGVFGVMIVV</sequence>
<dbReference type="InterPro" id="IPR002889">
    <property type="entry name" value="WSC_carb-bd"/>
</dbReference>
<dbReference type="GO" id="GO:0004553">
    <property type="term" value="F:hydrolase activity, hydrolyzing O-glycosyl compounds"/>
    <property type="evidence" value="ECO:0007669"/>
    <property type="project" value="InterPro"/>
</dbReference>
<comment type="caution">
    <text evidence="4">The sequence shown here is derived from an EMBL/GenBank/DDBJ whole genome shotgun (WGS) entry which is preliminary data.</text>
</comment>
<dbReference type="CDD" id="cd02181">
    <property type="entry name" value="GH16_fungal_Lam16A_glucanase"/>
    <property type="match status" value="1"/>
</dbReference>
<name>A0A9P8UW21_9PEZI</name>
<reference evidence="4" key="1">
    <citation type="journal article" date="2021" name="Nat. Commun.">
        <title>Genetic determinants of endophytism in the Arabidopsis root mycobiome.</title>
        <authorList>
            <person name="Mesny F."/>
            <person name="Miyauchi S."/>
            <person name="Thiergart T."/>
            <person name="Pickel B."/>
            <person name="Atanasova L."/>
            <person name="Karlsson M."/>
            <person name="Huettel B."/>
            <person name="Barry K.W."/>
            <person name="Haridas S."/>
            <person name="Chen C."/>
            <person name="Bauer D."/>
            <person name="Andreopoulos W."/>
            <person name="Pangilinan J."/>
            <person name="LaButti K."/>
            <person name="Riley R."/>
            <person name="Lipzen A."/>
            <person name="Clum A."/>
            <person name="Drula E."/>
            <person name="Henrissat B."/>
            <person name="Kohler A."/>
            <person name="Grigoriev I.V."/>
            <person name="Martin F.M."/>
            <person name="Hacquard S."/>
        </authorList>
    </citation>
    <scope>NUCLEOTIDE SEQUENCE</scope>
    <source>
        <strain evidence="4">MPI-SDFR-AT-0073</strain>
    </source>
</reference>
<dbReference type="GeneID" id="70134656"/>